<dbReference type="Pfam" id="PF01479">
    <property type="entry name" value="S4"/>
    <property type="match status" value="1"/>
</dbReference>
<dbReference type="Gene3D" id="3.30.2350.10">
    <property type="entry name" value="Pseudouridine synthase"/>
    <property type="match status" value="1"/>
</dbReference>
<organism evidence="10 11">
    <name type="scientific">Thiohalobacter thiocyanaticus</name>
    <dbReference type="NCBI Taxonomy" id="585455"/>
    <lineage>
        <taxon>Bacteria</taxon>
        <taxon>Pseudomonadati</taxon>
        <taxon>Pseudomonadota</taxon>
        <taxon>Gammaproteobacteria</taxon>
        <taxon>Thiohalobacterales</taxon>
        <taxon>Thiohalobacteraceae</taxon>
        <taxon>Thiohalobacter</taxon>
    </lineage>
</organism>
<dbReference type="SUPFAM" id="SSF55174">
    <property type="entry name" value="Alpha-L RNA-binding motif"/>
    <property type="match status" value="1"/>
</dbReference>
<dbReference type="SUPFAM" id="SSF55120">
    <property type="entry name" value="Pseudouridine synthase"/>
    <property type="match status" value="1"/>
</dbReference>
<evidence type="ECO:0000256" key="1">
    <source>
        <dbReference type="ARBA" id="ARBA00010876"/>
    </source>
</evidence>
<feature type="active site" evidence="6">
    <location>
        <position position="143"/>
    </location>
</feature>
<proteinExistence type="inferred from homology"/>
<dbReference type="InterPro" id="IPR006225">
    <property type="entry name" value="PsdUridine_synth_RluC/D"/>
</dbReference>
<sequence length="324" mass="35404">MEAAVNERIQLQAILPPEAAGKRLDQILSEVFADYSRSRIQQWIRAGEVRLDGAVCALPRQRLAGGERVEIAAELPRVGPVEAQAIPLEIVHEDAALLVINKPPGLVVHPAAGNPDRTLQNALLHHDPALAHLPRAGIVHRLDKDTSGLMVVARTLPAHHALVAQLQARSVTREYLALVQGVLTAGGTVEANIGRHPVDRKRMAVRRNGGKPAVTHYRVERRFRGHTLLRVRLETGRTHQIRVHMAHLRHPIVGDPVYGGRMKLPAGAGEAARAALQGFRRQALHAERLALVHPATGEACAWQAPMPGDMQRLIEVLDADREAS</sequence>
<dbReference type="InterPro" id="IPR006145">
    <property type="entry name" value="PsdUridine_synth_RsuA/RluA"/>
</dbReference>
<evidence type="ECO:0000256" key="6">
    <source>
        <dbReference type="PIRSR" id="PIRSR606225-1"/>
    </source>
</evidence>
<dbReference type="GO" id="GO:0160140">
    <property type="term" value="F:23S rRNA pseudouridine(1911/1915/1917) synthase activity"/>
    <property type="evidence" value="ECO:0007669"/>
    <property type="project" value="UniProtKB-EC"/>
</dbReference>
<dbReference type="NCBIfam" id="TIGR00005">
    <property type="entry name" value="rluA_subfam"/>
    <property type="match status" value="1"/>
</dbReference>
<dbReference type="Gene3D" id="3.10.290.10">
    <property type="entry name" value="RNA-binding S4 domain"/>
    <property type="match status" value="1"/>
</dbReference>
<evidence type="ECO:0000313" key="10">
    <source>
        <dbReference type="EMBL" id="BAZ95004.1"/>
    </source>
</evidence>
<gene>
    <name evidence="10" type="ORF">FOKN1_2634</name>
</gene>
<dbReference type="PANTHER" id="PTHR21600:SF44">
    <property type="entry name" value="RIBOSOMAL LARGE SUBUNIT PSEUDOURIDINE SYNTHASE D"/>
    <property type="match status" value="1"/>
</dbReference>
<dbReference type="PROSITE" id="PS50889">
    <property type="entry name" value="S4"/>
    <property type="match status" value="1"/>
</dbReference>
<dbReference type="EMBL" id="AP018052">
    <property type="protein sequence ID" value="BAZ95004.1"/>
    <property type="molecule type" value="Genomic_DNA"/>
</dbReference>
<dbReference type="NCBIfam" id="NF008385">
    <property type="entry name" value="PRK11180.1"/>
    <property type="match status" value="1"/>
</dbReference>
<comment type="function">
    <text evidence="5">Responsible for synthesis of pseudouridine from uracil at positions 1911, 1915 and 1917 in 23S ribosomal RNA.</text>
</comment>
<dbReference type="OrthoDB" id="9807829at2"/>
<dbReference type="PROSITE" id="PS01129">
    <property type="entry name" value="PSI_RLU"/>
    <property type="match status" value="1"/>
</dbReference>
<protein>
    <recommendedName>
        <fullName evidence="8">Pseudouridine synthase</fullName>
        <ecNumber evidence="8">5.4.99.-</ecNumber>
    </recommendedName>
</protein>
<evidence type="ECO:0000256" key="3">
    <source>
        <dbReference type="ARBA" id="ARBA00023235"/>
    </source>
</evidence>
<evidence type="ECO:0000313" key="11">
    <source>
        <dbReference type="Proteomes" id="UP000218765"/>
    </source>
</evidence>
<dbReference type="InterPro" id="IPR006224">
    <property type="entry name" value="PsdUridine_synth_RluA-like_CS"/>
</dbReference>
<evidence type="ECO:0000256" key="8">
    <source>
        <dbReference type="RuleBase" id="RU362028"/>
    </source>
</evidence>
<dbReference type="InterPro" id="IPR050188">
    <property type="entry name" value="RluA_PseudoU_synthase"/>
</dbReference>
<evidence type="ECO:0000259" key="9">
    <source>
        <dbReference type="SMART" id="SM00363"/>
    </source>
</evidence>
<keyword evidence="2 7" id="KW-0694">RNA-binding</keyword>
<accession>A0A1Z4VUY7</accession>
<dbReference type="KEGG" id="ttc:FOKN1_2634"/>
<dbReference type="SMART" id="SM00363">
    <property type="entry name" value="S4"/>
    <property type="match status" value="1"/>
</dbReference>
<dbReference type="InterPro" id="IPR020103">
    <property type="entry name" value="PsdUridine_synth_cat_dom_sf"/>
</dbReference>
<feature type="domain" description="RNA-binding S4" evidence="9">
    <location>
        <begin position="22"/>
        <end position="84"/>
    </location>
</feature>
<evidence type="ECO:0000256" key="2">
    <source>
        <dbReference type="ARBA" id="ARBA00022884"/>
    </source>
</evidence>
<comment type="similarity">
    <text evidence="1 8">Belongs to the pseudouridine synthase RluA family.</text>
</comment>
<dbReference type="InterPro" id="IPR036986">
    <property type="entry name" value="S4_RNA-bd_sf"/>
</dbReference>
<reference evidence="10 11" key="1">
    <citation type="submission" date="2017-05" db="EMBL/GenBank/DDBJ databases">
        <title>Thiocyanate degradation by Thiohalobacter thiocyanaticus FOKN1.</title>
        <authorList>
            <person name="Oshiki M."/>
            <person name="Fukushima T."/>
            <person name="Kawano S."/>
            <person name="Nakagawa J."/>
        </authorList>
    </citation>
    <scope>NUCLEOTIDE SEQUENCE [LARGE SCALE GENOMIC DNA]</scope>
    <source>
        <strain evidence="10 11">FOKN1</strain>
    </source>
</reference>
<evidence type="ECO:0000256" key="4">
    <source>
        <dbReference type="ARBA" id="ARBA00036882"/>
    </source>
</evidence>
<dbReference type="EC" id="5.4.99.-" evidence="8"/>
<keyword evidence="3 8" id="KW-0413">Isomerase</keyword>
<evidence type="ECO:0000256" key="5">
    <source>
        <dbReference type="ARBA" id="ARBA00056072"/>
    </source>
</evidence>
<name>A0A1Z4VUY7_9GAMM</name>
<dbReference type="AlphaFoldDB" id="A0A1Z4VUY7"/>
<comment type="catalytic activity">
    <reaction evidence="4">
        <text>uridine(1911/1915/1917) in 23S rRNA = pseudouridine(1911/1915/1917) in 23S rRNA</text>
        <dbReference type="Rhea" id="RHEA:42524"/>
        <dbReference type="Rhea" id="RHEA-COMP:10097"/>
        <dbReference type="Rhea" id="RHEA-COMP:10098"/>
        <dbReference type="ChEBI" id="CHEBI:65314"/>
        <dbReference type="ChEBI" id="CHEBI:65315"/>
        <dbReference type="EC" id="5.4.99.23"/>
    </reaction>
</comment>
<dbReference type="Pfam" id="PF00849">
    <property type="entry name" value="PseudoU_synth_2"/>
    <property type="match status" value="1"/>
</dbReference>
<evidence type="ECO:0000256" key="7">
    <source>
        <dbReference type="PROSITE-ProRule" id="PRU00182"/>
    </source>
</evidence>
<dbReference type="InterPro" id="IPR002942">
    <property type="entry name" value="S4_RNA-bd"/>
</dbReference>
<dbReference type="PANTHER" id="PTHR21600">
    <property type="entry name" value="MITOCHONDRIAL RNA PSEUDOURIDINE SYNTHASE"/>
    <property type="match status" value="1"/>
</dbReference>
<dbReference type="FunFam" id="3.30.2350.10:FF:000006">
    <property type="entry name" value="Pseudouridine synthase"/>
    <property type="match status" value="1"/>
</dbReference>
<dbReference type="GO" id="GO:0003723">
    <property type="term" value="F:RNA binding"/>
    <property type="evidence" value="ECO:0007669"/>
    <property type="project" value="UniProtKB-KW"/>
</dbReference>
<dbReference type="Proteomes" id="UP000218765">
    <property type="component" value="Chromosome"/>
</dbReference>
<dbReference type="CDD" id="cd00165">
    <property type="entry name" value="S4"/>
    <property type="match status" value="1"/>
</dbReference>
<comment type="catalytic activity">
    <reaction evidence="8">
        <text>a uridine in RNA = a pseudouridine in RNA</text>
        <dbReference type="Rhea" id="RHEA:48348"/>
        <dbReference type="Rhea" id="RHEA-COMP:12068"/>
        <dbReference type="Rhea" id="RHEA-COMP:12069"/>
        <dbReference type="ChEBI" id="CHEBI:65314"/>
        <dbReference type="ChEBI" id="CHEBI:65315"/>
    </reaction>
</comment>
<keyword evidence="11" id="KW-1185">Reference proteome</keyword>
<dbReference type="GO" id="GO:0000455">
    <property type="term" value="P:enzyme-directed rRNA pseudouridine synthesis"/>
    <property type="evidence" value="ECO:0007669"/>
    <property type="project" value="TreeGrafter"/>
</dbReference>
<dbReference type="CDD" id="cd02869">
    <property type="entry name" value="PseudoU_synth_RluA_like"/>
    <property type="match status" value="1"/>
</dbReference>